<proteinExistence type="predicted"/>
<accession>A0A545UKP9</accession>
<evidence type="ECO:0000313" key="1">
    <source>
        <dbReference type="EMBL" id="TQV90041.1"/>
    </source>
</evidence>
<name>A0A545UKP9_9HYPO</name>
<gene>
    <name evidence="1" type="ORF">IF1G_11294</name>
</gene>
<dbReference type="AlphaFoldDB" id="A0A545UKP9"/>
<sequence>MIPWYLAWLHDPSLTDISKLLTSACPFTPPRTQADAFMTQGIRRTLQYT</sequence>
<reference evidence="1 2" key="1">
    <citation type="journal article" date="2019" name="Appl. Microbiol. Biotechnol.">
        <title>Genome sequence of Isaria javanica and comparative genome analysis insights into family S53 peptidase evolution in fungal entomopathogens.</title>
        <authorList>
            <person name="Lin R."/>
            <person name="Zhang X."/>
            <person name="Xin B."/>
            <person name="Zou M."/>
            <person name="Gao Y."/>
            <person name="Qin F."/>
            <person name="Hu Q."/>
            <person name="Xie B."/>
            <person name="Cheng X."/>
        </authorList>
    </citation>
    <scope>NUCLEOTIDE SEQUENCE [LARGE SCALE GENOMIC DNA]</scope>
    <source>
        <strain evidence="1 2">IJ1G</strain>
    </source>
</reference>
<dbReference type="Proteomes" id="UP000315783">
    <property type="component" value="Unassembled WGS sequence"/>
</dbReference>
<dbReference type="EMBL" id="SPUK01000041">
    <property type="protein sequence ID" value="TQV90041.1"/>
    <property type="molecule type" value="Genomic_DNA"/>
</dbReference>
<keyword evidence="2" id="KW-1185">Reference proteome</keyword>
<comment type="caution">
    <text evidence="1">The sequence shown here is derived from an EMBL/GenBank/DDBJ whole genome shotgun (WGS) entry which is preliminary data.</text>
</comment>
<evidence type="ECO:0000313" key="2">
    <source>
        <dbReference type="Proteomes" id="UP000315783"/>
    </source>
</evidence>
<organism evidence="1 2">
    <name type="scientific">Cordyceps javanica</name>
    <dbReference type="NCBI Taxonomy" id="43265"/>
    <lineage>
        <taxon>Eukaryota</taxon>
        <taxon>Fungi</taxon>
        <taxon>Dikarya</taxon>
        <taxon>Ascomycota</taxon>
        <taxon>Pezizomycotina</taxon>
        <taxon>Sordariomycetes</taxon>
        <taxon>Hypocreomycetidae</taxon>
        <taxon>Hypocreales</taxon>
        <taxon>Cordycipitaceae</taxon>
        <taxon>Cordyceps</taxon>
    </lineage>
</organism>
<protein>
    <submittedName>
        <fullName evidence="1">Uncharacterized protein</fullName>
    </submittedName>
</protein>